<evidence type="ECO:0000313" key="3">
    <source>
        <dbReference type="Proteomes" id="UP000198420"/>
    </source>
</evidence>
<gene>
    <name evidence="2" type="ORF">SAMN06265355_102115</name>
</gene>
<proteinExistence type="predicted"/>
<keyword evidence="1" id="KW-0472">Membrane</keyword>
<organism evidence="2 3">
    <name type="scientific">Actinomadura mexicana</name>
    <dbReference type="NCBI Taxonomy" id="134959"/>
    <lineage>
        <taxon>Bacteria</taxon>
        <taxon>Bacillati</taxon>
        <taxon>Actinomycetota</taxon>
        <taxon>Actinomycetes</taxon>
        <taxon>Streptosporangiales</taxon>
        <taxon>Thermomonosporaceae</taxon>
        <taxon>Actinomadura</taxon>
    </lineage>
</organism>
<keyword evidence="1" id="KW-1133">Transmembrane helix</keyword>
<dbReference type="OrthoDB" id="4250843at2"/>
<evidence type="ECO:0000313" key="2">
    <source>
        <dbReference type="EMBL" id="SNR35792.1"/>
    </source>
</evidence>
<dbReference type="AlphaFoldDB" id="A0A238VN43"/>
<keyword evidence="1" id="KW-0812">Transmembrane</keyword>
<dbReference type="RefSeq" id="WP_089310429.1">
    <property type="nucleotide sequence ID" value="NZ_FZNP01000002.1"/>
</dbReference>
<evidence type="ECO:0000256" key="1">
    <source>
        <dbReference type="SAM" id="Phobius"/>
    </source>
</evidence>
<feature type="transmembrane region" description="Helical" evidence="1">
    <location>
        <begin position="77"/>
        <end position="97"/>
    </location>
</feature>
<accession>A0A238VN43</accession>
<keyword evidence="3" id="KW-1185">Reference proteome</keyword>
<dbReference type="EMBL" id="FZNP01000002">
    <property type="protein sequence ID" value="SNR35792.1"/>
    <property type="molecule type" value="Genomic_DNA"/>
</dbReference>
<feature type="transmembrane region" description="Helical" evidence="1">
    <location>
        <begin position="44"/>
        <end position="65"/>
    </location>
</feature>
<name>A0A238VN43_9ACTN</name>
<protein>
    <submittedName>
        <fullName evidence="2">Uncharacterized protein</fullName>
    </submittedName>
</protein>
<dbReference type="Proteomes" id="UP000198420">
    <property type="component" value="Unassembled WGS sequence"/>
</dbReference>
<reference evidence="3" key="1">
    <citation type="submission" date="2017-06" db="EMBL/GenBank/DDBJ databases">
        <authorList>
            <person name="Varghese N."/>
            <person name="Submissions S."/>
        </authorList>
    </citation>
    <scope>NUCLEOTIDE SEQUENCE [LARGE SCALE GENOMIC DNA]</scope>
    <source>
        <strain evidence="3">DSM 44485</strain>
    </source>
</reference>
<sequence>MLDATITWTAHLFDHAAALARDIPNPGQGEAPPFANKIEKLLGWAAWGGLLACVAGFVIIGARMGIQHKKGEGGSHLGSMFIVGFGCLLIVSAGLIVRNLAT</sequence>